<dbReference type="InterPro" id="IPR052895">
    <property type="entry name" value="HetReg/Transcr_Mod"/>
</dbReference>
<dbReference type="AlphaFoldDB" id="A0AA40C6W4"/>
<evidence type="ECO:0000259" key="1">
    <source>
        <dbReference type="Pfam" id="PF06985"/>
    </source>
</evidence>
<dbReference type="PANTHER" id="PTHR24148">
    <property type="entry name" value="ANKYRIN REPEAT DOMAIN-CONTAINING PROTEIN 39 HOMOLOG-RELATED"/>
    <property type="match status" value="1"/>
</dbReference>
<dbReference type="InterPro" id="IPR010730">
    <property type="entry name" value="HET"/>
</dbReference>
<reference evidence="2" key="1">
    <citation type="submission" date="2023-06" db="EMBL/GenBank/DDBJ databases">
        <title>Genome-scale phylogeny and comparative genomics of the fungal order Sordariales.</title>
        <authorList>
            <consortium name="Lawrence Berkeley National Laboratory"/>
            <person name="Hensen N."/>
            <person name="Bonometti L."/>
            <person name="Westerberg I."/>
            <person name="Brannstrom I.O."/>
            <person name="Guillou S."/>
            <person name="Cros-Aarteil S."/>
            <person name="Calhoun S."/>
            <person name="Haridas S."/>
            <person name="Kuo A."/>
            <person name="Mondo S."/>
            <person name="Pangilinan J."/>
            <person name="Riley R."/>
            <person name="Labutti K."/>
            <person name="Andreopoulos B."/>
            <person name="Lipzen A."/>
            <person name="Chen C."/>
            <person name="Yanf M."/>
            <person name="Daum C."/>
            <person name="Ng V."/>
            <person name="Clum A."/>
            <person name="Steindorff A."/>
            <person name="Ohm R."/>
            <person name="Martin F."/>
            <person name="Silar P."/>
            <person name="Natvig D."/>
            <person name="Lalanne C."/>
            <person name="Gautier V."/>
            <person name="Ament-Velasquez S.L."/>
            <person name="Kruys A."/>
            <person name="Hutchinson M.I."/>
            <person name="Powell A.J."/>
            <person name="Barry K."/>
            <person name="Miller A.N."/>
            <person name="Grigoriev I.V."/>
            <person name="Debuchy R."/>
            <person name="Gladieux P."/>
            <person name="Thoren M.H."/>
            <person name="Johannesson H."/>
        </authorList>
    </citation>
    <scope>NUCLEOTIDE SEQUENCE</scope>
    <source>
        <strain evidence="2">CBS 606.72</strain>
    </source>
</reference>
<dbReference type="PANTHER" id="PTHR24148:SF78">
    <property type="entry name" value="HETEROKARYON INCOMPATIBILITY DOMAIN-CONTAINING PROTEIN"/>
    <property type="match status" value="1"/>
</dbReference>
<keyword evidence="3" id="KW-1185">Reference proteome</keyword>
<dbReference type="Proteomes" id="UP001175000">
    <property type="component" value="Unassembled WGS sequence"/>
</dbReference>
<evidence type="ECO:0000313" key="3">
    <source>
        <dbReference type="Proteomes" id="UP001175000"/>
    </source>
</evidence>
<organism evidence="2 3">
    <name type="scientific">Immersiella caudata</name>
    <dbReference type="NCBI Taxonomy" id="314043"/>
    <lineage>
        <taxon>Eukaryota</taxon>
        <taxon>Fungi</taxon>
        <taxon>Dikarya</taxon>
        <taxon>Ascomycota</taxon>
        <taxon>Pezizomycotina</taxon>
        <taxon>Sordariomycetes</taxon>
        <taxon>Sordariomycetidae</taxon>
        <taxon>Sordariales</taxon>
        <taxon>Lasiosphaeriaceae</taxon>
        <taxon>Immersiella</taxon>
    </lineage>
</organism>
<dbReference type="EMBL" id="JAULSU010000002">
    <property type="protein sequence ID" value="KAK0627771.1"/>
    <property type="molecule type" value="Genomic_DNA"/>
</dbReference>
<dbReference type="Pfam" id="PF06985">
    <property type="entry name" value="HET"/>
    <property type="match status" value="1"/>
</dbReference>
<feature type="non-terminal residue" evidence="2">
    <location>
        <position position="1"/>
    </location>
</feature>
<evidence type="ECO:0000313" key="2">
    <source>
        <dbReference type="EMBL" id="KAK0627771.1"/>
    </source>
</evidence>
<comment type="caution">
    <text evidence="2">The sequence shown here is derived from an EMBL/GenBank/DDBJ whole genome shotgun (WGS) entry which is preliminary data.</text>
</comment>
<name>A0AA40C6W4_9PEZI</name>
<proteinExistence type="predicted"/>
<protein>
    <submittedName>
        <fullName evidence="2">Heterokaryon incompatibility protein-domain-containing protein</fullName>
    </submittedName>
</protein>
<feature type="domain" description="Heterokaryon incompatibility" evidence="1">
    <location>
        <begin position="67"/>
        <end position="216"/>
    </location>
</feature>
<accession>A0AA40C6W4</accession>
<gene>
    <name evidence="2" type="ORF">B0T14DRAFT_421289</name>
</gene>
<sequence length="451" mass="50622">MESARGLIAESSEGPGVATPSYIYSPLSEDGNIRLLRLLPNQDYHAPIQCEIFEYPLRKLNRGPHLYEALSYVWGSEENQQPIWIQSNRRLSVTWNLHVALLHLRNPFFDRILWVDAICINQDPAEREKGHQVQMMADIYANANRVVVWLGEASADSDIAFDALKGAARGKFMKLDEEEDLEDVQKKAPGESLEERRAVFAVLERPWFQRIWVVQEVGVARRILMKCGSSELEGFVFCSGLSAMNLPYDTHPDLQALILPITNLIRDEIFRPPQDSGQQVASSLRTHTLAELVDLYHTRKAAKCVDKIYALLSISSDFSDNPEQSGLLVDYQASQDAVLESFTRLSLSPEMSVRVWDESGFAVIQGPGHILGRITEVKQGHSRDDVQNIVITWGKTALLSKRSGKDLTASRHQLQVTAKLVCEGDLVCLAKGGARPLIIRLFDNHAAIIRI</sequence>